<organism evidence="3">
    <name type="scientific">Timema bartmani</name>
    <dbReference type="NCBI Taxonomy" id="61472"/>
    <lineage>
        <taxon>Eukaryota</taxon>
        <taxon>Metazoa</taxon>
        <taxon>Ecdysozoa</taxon>
        <taxon>Arthropoda</taxon>
        <taxon>Hexapoda</taxon>
        <taxon>Insecta</taxon>
        <taxon>Pterygota</taxon>
        <taxon>Neoptera</taxon>
        <taxon>Polyneoptera</taxon>
        <taxon>Phasmatodea</taxon>
        <taxon>Timematodea</taxon>
        <taxon>Timematoidea</taxon>
        <taxon>Timematidae</taxon>
        <taxon>Timema</taxon>
    </lineage>
</organism>
<feature type="signal peptide" evidence="2">
    <location>
        <begin position="1"/>
        <end position="24"/>
    </location>
</feature>
<reference evidence="3" key="1">
    <citation type="submission" date="2020-11" db="EMBL/GenBank/DDBJ databases">
        <authorList>
            <person name="Tran Van P."/>
        </authorList>
    </citation>
    <scope>NUCLEOTIDE SEQUENCE</scope>
</reference>
<dbReference type="EMBL" id="OD567653">
    <property type="protein sequence ID" value="CAD7445984.1"/>
    <property type="molecule type" value="Genomic_DNA"/>
</dbReference>
<protein>
    <recommendedName>
        <fullName evidence="4">Glycine-rich protein</fullName>
    </recommendedName>
</protein>
<evidence type="ECO:0000256" key="2">
    <source>
        <dbReference type="SAM" id="SignalP"/>
    </source>
</evidence>
<proteinExistence type="predicted"/>
<name>A0A7R9I575_9NEOP</name>
<gene>
    <name evidence="3" type="ORF">TBIB3V08_LOCUS8324</name>
</gene>
<evidence type="ECO:0000313" key="3">
    <source>
        <dbReference type="EMBL" id="CAD7445984.1"/>
    </source>
</evidence>
<feature type="compositionally biased region" description="Gly residues" evidence="1">
    <location>
        <begin position="58"/>
        <end position="68"/>
    </location>
</feature>
<sequence>MNVVKMSLFFMVTAVCIFSELVSSFPLTTNSEDSGIVRLQRSPTFHHHKHGSHEDGGHGGGGGGGGSFAGSSAQAGSFNGGHGNSGSNSQSFAASSSFGFGPFSASFSQAQSIANSRGSSDSYFEDR</sequence>
<accession>A0A7R9I575</accession>
<feature type="chain" id="PRO_5031413160" description="Glycine-rich protein" evidence="2">
    <location>
        <begin position="25"/>
        <end position="127"/>
    </location>
</feature>
<evidence type="ECO:0008006" key="4">
    <source>
        <dbReference type="Google" id="ProtNLM"/>
    </source>
</evidence>
<keyword evidence="2" id="KW-0732">Signal</keyword>
<dbReference type="AlphaFoldDB" id="A0A7R9I575"/>
<evidence type="ECO:0000256" key="1">
    <source>
        <dbReference type="SAM" id="MobiDB-lite"/>
    </source>
</evidence>
<feature type="region of interest" description="Disordered" evidence="1">
    <location>
        <begin position="38"/>
        <end position="89"/>
    </location>
</feature>